<evidence type="ECO:0000256" key="1">
    <source>
        <dbReference type="ARBA" id="ARBA00023266"/>
    </source>
</evidence>
<evidence type="ECO:0000259" key="2">
    <source>
        <dbReference type="PROSITE" id="PS50206"/>
    </source>
</evidence>
<dbReference type="Gene3D" id="3.40.250.10">
    <property type="entry name" value="Rhodanese-like domain"/>
    <property type="match status" value="1"/>
</dbReference>
<keyword evidence="1" id="KW-0711">Selenium</keyword>
<keyword evidence="3" id="KW-0808">Transferase</keyword>
<dbReference type="Pfam" id="PF26341">
    <property type="entry name" value="AAA_SelU"/>
    <property type="match status" value="1"/>
</dbReference>
<dbReference type="PANTHER" id="PTHR30401:SF0">
    <property type="entry name" value="TRNA 2-SELENOURIDINE SYNTHASE"/>
    <property type="match status" value="1"/>
</dbReference>
<organism evidence="3 4">
    <name type="scientific">Pelomonas cellulosilytica</name>
    <dbReference type="NCBI Taxonomy" id="2906762"/>
    <lineage>
        <taxon>Bacteria</taxon>
        <taxon>Pseudomonadati</taxon>
        <taxon>Pseudomonadota</taxon>
        <taxon>Betaproteobacteria</taxon>
        <taxon>Burkholderiales</taxon>
        <taxon>Sphaerotilaceae</taxon>
        <taxon>Roseateles</taxon>
    </lineage>
</organism>
<dbReference type="GO" id="GO:0016740">
    <property type="term" value="F:transferase activity"/>
    <property type="evidence" value="ECO:0007669"/>
    <property type="project" value="UniProtKB-KW"/>
</dbReference>
<dbReference type="InterPro" id="IPR017582">
    <property type="entry name" value="SelU"/>
</dbReference>
<dbReference type="SUPFAM" id="SSF52821">
    <property type="entry name" value="Rhodanese/Cell cycle control phosphatase"/>
    <property type="match status" value="1"/>
</dbReference>
<reference evidence="3 4" key="1">
    <citation type="submission" date="2021-12" db="EMBL/GenBank/DDBJ databases">
        <title>Genome seq of P8.</title>
        <authorList>
            <person name="Seo T."/>
        </authorList>
    </citation>
    <scope>NUCLEOTIDE SEQUENCE [LARGE SCALE GENOMIC DNA]</scope>
    <source>
        <strain evidence="3 4">P8</strain>
    </source>
</reference>
<dbReference type="PROSITE" id="PS50206">
    <property type="entry name" value="RHODANESE_3"/>
    <property type="match status" value="1"/>
</dbReference>
<dbReference type="InterPro" id="IPR036873">
    <property type="entry name" value="Rhodanese-like_dom_sf"/>
</dbReference>
<dbReference type="NCBIfam" id="NF008750">
    <property type="entry name" value="PRK11784.1-2"/>
    <property type="match status" value="1"/>
</dbReference>
<dbReference type="EC" id="2.5.1.-" evidence="3"/>
<sequence>MSYTTTIDEAAAALGRFDAIIDVRSPAEFAEDHMPGAVNWPVLSNQERHDVGLLYATSPFDARKLGAALVARNIARHIETSAAGLPKTWRPLVYCWRGGQRSGAMHWFLGQIGFRSRQLVGGYKAYRARVREDLDSLPARLPWQVLCGRTGSGKTRLLQALAAEGAQVLDLEALASHRGSVLGALPGAPQPTQKRFDSALWAALRGLDATRPVFVESESRKIGRIALPEPLLVALRGSRCIWITMPDEARVRLLLEDYGHFDADPEGFCSALDGLVELRGRARVEAWQALARAGDWAGVFGELMREHYDPGYERSLRRHFPNLAQALMLPVAEADAATLRTAARTLLDAGRSAS</sequence>
<dbReference type="InterPro" id="IPR001763">
    <property type="entry name" value="Rhodanese-like_dom"/>
</dbReference>
<evidence type="ECO:0000313" key="3">
    <source>
        <dbReference type="EMBL" id="MCE4555362.1"/>
    </source>
</evidence>
<dbReference type="EMBL" id="JAJTWU010000004">
    <property type="protein sequence ID" value="MCE4555362.1"/>
    <property type="molecule type" value="Genomic_DNA"/>
</dbReference>
<dbReference type="InterPro" id="IPR027417">
    <property type="entry name" value="P-loop_NTPase"/>
</dbReference>
<dbReference type="Pfam" id="PF00581">
    <property type="entry name" value="Rhodanese"/>
    <property type="match status" value="1"/>
</dbReference>
<dbReference type="NCBIfam" id="NF008752">
    <property type="entry name" value="PRK11784.1-4"/>
    <property type="match status" value="1"/>
</dbReference>
<keyword evidence="4" id="KW-1185">Reference proteome</keyword>
<name>A0ABS8XRM1_9BURK</name>
<protein>
    <submittedName>
        <fullName evidence="3">tRNA 2-selenouridine(34) synthase MnmH</fullName>
        <ecNumber evidence="3">2.5.1.-</ecNumber>
    </submittedName>
</protein>
<feature type="domain" description="Rhodanese" evidence="2">
    <location>
        <begin position="20"/>
        <end position="135"/>
    </location>
</feature>
<dbReference type="SMART" id="SM00450">
    <property type="entry name" value="RHOD"/>
    <property type="match status" value="1"/>
</dbReference>
<evidence type="ECO:0000313" key="4">
    <source>
        <dbReference type="Proteomes" id="UP001200741"/>
    </source>
</evidence>
<dbReference type="SUPFAM" id="SSF52540">
    <property type="entry name" value="P-loop containing nucleoside triphosphate hydrolases"/>
    <property type="match status" value="1"/>
</dbReference>
<comment type="caution">
    <text evidence="3">The sequence shown here is derived from an EMBL/GenBank/DDBJ whole genome shotgun (WGS) entry which is preliminary data.</text>
</comment>
<dbReference type="PANTHER" id="PTHR30401">
    <property type="entry name" value="TRNA 2-SELENOURIDINE SYNTHASE"/>
    <property type="match status" value="1"/>
</dbReference>
<dbReference type="Proteomes" id="UP001200741">
    <property type="component" value="Unassembled WGS sequence"/>
</dbReference>
<gene>
    <name evidence="3" type="primary">mnmH</name>
    <name evidence="3" type="ORF">LXT13_13160</name>
</gene>
<dbReference type="RefSeq" id="WP_233372373.1">
    <property type="nucleotide sequence ID" value="NZ_JAJTWU010000004.1"/>
</dbReference>
<proteinExistence type="predicted"/>
<dbReference type="InterPro" id="IPR058840">
    <property type="entry name" value="AAA_SelU"/>
</dbReference>
<accession>A0ABS8XRM1</accession>
<dbReference type="NCBIfam" id="TIGR03167">
    <property type="entry name" value="tRNA_sel_U_synt"/>
    <property type="match status" value="1"/>
</dbReference>